<keyword evidence="4" id="KW-0808">Transferase</keyword>
<dbReference type="InterPro" id="IPR009057">
    <property type="entry name" value="Homeodomain-like_sf"/>
</dbReference>
<dbReference type="InterPro" id="IPR011006">
    <property type="entry name" value="CheY-like_superfamily"/>
</dbReference>
<evidence type="ECO:0000256" key="2">
    <source>
        <dbReference type="ARBA" id="ARBA00012438"/>
    </source>
</evidence>
<feature type="chain" id="PRO_5017987202" description="histidine kinase" evidence="14">
    <location>
        <begin position="21"/>
        <end position="982"/>
    </location>
</feature>
<dbReference type="PRINTS" id="PR00344">
    <property type="entry name" value="BCTRLSENSOR"/>
</dbReference>
<evidence type="ECO:0000259" key="16">
    <source>
        <dbReference type="PROSITE" id="PS50109"/>
    </source>
</evidence>
<dbReference type="InterPro" id="IPR005467">
    <property type="entry name" value="His_kinase_dom"/>
</dbReference>
<dbReference type="InterPro" id="IPR004358">
    <property type="entry name" value="Sig_transdc_His_kin-like_C"/>
</dbReference>
<keyword evidence="8" id="KW-0902">Two-component regulatory system</keyword>
<evidence type="ECO:0000256" key="4">
    <source>
        <dbReference type="ARBA" id="ARBA00022679"/>
    </source>
</evidence>
<dbReference type="Gene3D" id="1.10.287.130">
    <property type="match status" value="1"/>
</dbReference>
<dbReference type="PROSITE" id="PS01124">
    <property type="entry name" value="HTH_ARAC_FAMILY_2"/>
    <property type="match status" value="1"/>
</dbReference>
<dbReference type="Proteomes" id="UP000271339">
    <property type="component" value="Unassembled WGS sequence"/>
</dbReference>
<keyword evidence="14" id="KW-0732">Signal</keyword>
<dbReference type="Gene3D" id="1.10.10.60">
    <property type="entry name" value="Homeodomain-like"/>
    <property type="match status" value="1"/>
</dbReference>
<evidence type="ECO:0000256" key="3">
    <source>
        <dbReference type="ARBA" id="ARBA00022553"/>
    </source>
</evidence>
<dbReference type="SUPFAM" id="SSF47384">
    <property type="entry name" value="Homodimeric domain of signal transducing histidine kinase"/>
    <property type="match status" value="1"/>
</dbReference>
<dbReference type="InterPro" id="IPR036097">
    <property type="entry name" value="HisK_dim/P_sf"/>
</dbReference>
<feature type="repeat" description="TPR" evidence="13">
    <location>
        <begin position="278"/>
        <end position="311"/>
    </location>
</feature>
<dbReference type="GO" id="GO:0043565">
    <property type="term" value="F:sequence-specific DNA binding"/>
    <property type="evidence" value="ECO:0007669"/>
    <property type="project" value="InterPro"/>
</dbReference>
<evidence type="ECO:0000259" key="15">
    <source>
        <dbReference type="PROSITE" id="PS01124"/>
    </source>
</evidence>
<dbReference type="FunFam" id="3.30.565.10:FF:000037">
    <property type="entry name" value="Hybrid sensor histidine kinase/response regulator"/>
    <property type="match status" value="1"/>
</dbReference>
<dbReference type="InterPro" id="IPR001789">
    <property type="entry name" value="Sig_transdc_resp-reg_receiver"/>
</dbReference>
<organism evidence="18 19">
    <name type="scientific">Ulvibacter antarcticus</name>
    <dbReference type="NCBI Taxonomy" id="442714"/>
    <lineage>
        <taxon>Bacteria</taxon>
        <taxon>Pseudomonadati</taxon>
        <taxon>Bacteroidota</taxon>
        <taxon>Flavobacteriia</taxon>
        <taxon>Flavobacteriales</taxon>
        <taxon>Flavobacteriaceae</taxon>
        <taxon>Ulvibacter</taxon>
    </lineage>
</organism>
<keyword evidence="13" id="KW-0802">TPR repeat</keyword>
<keyword evidence="5" id="KW-0547">Nucleotide-binding</keyword>
<dbReference type="SUPFAM" id="SSF52172">
    <property type="entry name" value="CheY-like"/>
    <property type="match status" value="1"/>
</dbReference>
<dbReference type="InterPro" id="IPR003594">
    <property type="entry name" value="HATPase_dom"/>
</dbReference>
<evidence type="ECO:0000313" key="18">
    <source>
        <dbReference type="EMBL" id="RMA58972.1"/>
    </source>
</evidence>
<feature type="domain" description="HTH araC/xylS-type" evidence="15">
    <location>
        <begin position="881"/>
        <end position="980"/>
    </location>
</feature>
<dbReference type="SUPFAM" id="SSF55874">
    <property type="entry name" value="ATPase domain of HSP90 chaperone/DNA topoisomerase II/histidine kinase"/>
    <property type="match status" value="1"/>
</dbReference>
<evidence type="ECO:0000256" key="8">
    <source>
        <dbReference type="ARBA" id="ARBA00023012"/>
    </source>
</evidence>
<evidence type="ECO:0000256" key="11">
    <source>
        <dbReference type="ARBA" id="ARBA00023163"/>
    </source>
</evidence>
<dbReference type="PROSITE" id="PS00041">
    <property type="entry name" value="HTH_ARAC_FAMILY_1"/>
    <property type="match status" value="1"/>
</dbReference>
<dbReference type="GO" id="GO:0000155">
    <property type="term" value="F:phosphorelay sensor kinase activity"/>
    <property type="evidence" value="ECO:0007669"/>
    <property type="project" value="InterPro"/>
</dbReference>
<dbReference type="Pfam" id="PF00512">
    <property type="entry name" value="HisKA"/>
    <property type="match status" value="1"/>
</dbReference>
<dbReference type="Gene3D" id="1.25.40.10">
    <property type="entry name" value="Tetratricopeptide repeat domain"/>
    <property type="match status" value="2"/>
</dbReference>
<dbReference type="Pfam" id="PF13181">
    <property type="entry name" value="TPR_8"/>
    <property type="match status" value="2"/>
</dbReference>
<feature type="domain" description="Histidine kinase" evidence="16">
    <location>
        <begin position="481"/>
        <end position="697"/>
    </location>
</feature>
<evidence type="ECO:0000256" key="9">
    <source>
        <dbReference type="ARBA" id="ARBA00023015"/>
    </source>
</evidence>
<feature type="domain" description="Response regulatory" evidence="17">
    <location>
        <begin position="733"/>
        <end position="848"/>
    </location>
</feature>
<dbReference type="CDD" id="cd17574">
    <property type="entry name" value="REC_OmpR"/>
    <property type="match status" value="1"/>
</dbReference>
<dbReference type="SMART" id="SM00342">
    <property type="entry name" value="HTH_ARAC"/>
    <property type="match status" value="1"/>
</dbReference>
<dbReference type="InterPro" id="IPR036890">
    <property type="entry name" value="HATPase_C_sf"/>
</dbReference>
<dbReference type="RefSeq" id="WP_211331819.1">
    <property type="nucleotide sequence ID" value="NZ_REFC01000013.1"/>
</dbReference>
<dbReference type="PROSITE" id="PS50109">
    <property type="entry name" value="HIS_KIN"/>
    <property type="match status" value="1"/>
</dbReference>
<dbReference type="PANTHER" id="PTHR43547:SF2">
    <property type="entry name" value="HYBRID SIGNAL TRANSDUCTION HISTIDINE KINASE C"/>
    <property type="match status" value="1"/>
</dbReference>
<evidence type="ECO:0000256" key="14">
    <source>
        <dbReference type="SAM" id="SignalP"/>
    </source>
</evidence>
<evidence type="ECO:0000256" key="5">
    <source>
        <dbReference type="ARBA" id="ARBA00022741"/>
    </source>
</evidence>
<comment type="catalytic activity">
    <reaction evidence="1">
        <text>ATP + protein L-histidine = ADP + protein N-phospho-L-histidine.</text>
        <dbReference type="EC" id="2.7.13.3"/>
    </reaction>
</comment>
<evidence type="ECO:0000256" key="1">
    <source>
        <dbReference type="ARBA" id="ARBA00000085"/>
    </source>
</evidence>
<dbReference type="EMBL" id="REFC01000013">
    <property type="protein sequence ID" value="RMA58972.1"/>
    <property type="molecule type" value="Genomic_DNA"/>
</dbReference>
<dbReference type="Gene3D" id="3.30.565.10">
    <property type="entry name" value="Histidine kinase-like ATPase, C-terminal domain"/>
    <property type="match status" value="1"/>
</dbReference>
<dbReference type="SUPFAM" id="SSF46689">
    <property type="entry name" value="Homeodomain-like"/>
    <property type="match status" value="1"/>
</dbReference>
<dbReference type="PROSITE" id="PS50005">
    <property type="entry name" value="TPR"/>
    <property type="match status" value="3"/>
</dbReference>
<dbReference type="AlphaFoldDB" id="A0A3L9YX21"/>
<keyword evidence="3 12" id="KW-0597">Phosphoprotein</keyword>
<evidence type="ECO:0000256" key="10">
    <source>
        <dbReference type="ARBA" id="ARBA00023125"/>
    </source>
</evidence>
<keyword evidence="9" id="KW-0805">Transcription regulation</keyword>
<dbReference type="Pfam" id="PF02518">
    <property type="entry name" value="HATPase_c"/>
    <property type="match status" value="1"/>
</dbReference>
<dbReference type="SMART" id="SM00448">
    <property type="entry name" value="REC"/>
    <property type="match status" value="1"/>
</dbReference>
<dbReference type="CDD" id="cd00082">
    <property type="entry name" value="HisKA"/>
    <property type="match status" value="1"/>
</dbReference>
<dbReference type="Pfam" id="PF13424">
    <property type="entry name" value="TPR_12"/>
    <property type="match status" value="2"/>
</dbReference>
<comment type="caution">
    <text evidence="18">The sequence shown here is derived from an EMBL/GenBank/DDBJ whole genome shotgun (WGS) entry which is preliminary data.</text>
</comment>
<dbReference type="InterPro" id="IPR018060">
    <property type="entry name" value="HTH_AraC"/>
</dbReference>
<reference evidence="18 19" key="1">
    <citation type="submission" date="2018-10" db="EMBL/GenBank/DDBJ databases">
        <title>Genomic Encyclopedia of Archaeal and Bacterial Type Strains, Phase II (KMG-II): from individual species to whole genera.</title>
        <authorList>
            <person name="Goeker M."/>
        </authorList>
    </citation>
    <scope>NUCLEOTIDE SEQUENCE [LARGE SCALE GENOMIC DNA]</scope>
    <source>
        <strain evidence="18 19">DSM 23424</strain>
    </source>
</reference>
<dbReference type="InterPro" id="IPR011990">
    <property type="entry name" value="TPR-like_helical_dom_sf"/>
</dbReference>
<name>A0A3L9YX21_9FLAO</name>
<dbReference type="InterPro" id="IPR018062">
    <property type="entry name" value="HTH_AraC-typ_CS"/>
</dbReference>
<evidence type="ECO:0000256" key="6">
    <source>
        <dbReference type="ARBA" id="ARBA00022777"/>
    </source>
</evidence>
<gene>
    <name evidence="18" type="ORF">BXY75_2354</name>
</gene>
<dbReference type="GO" id="GO:0003700">
    <property type="term" value="F:DNA-binding transcription factor activity"/>
    <property type="evidence" value="ECO:0007669"/>
    <property type="project" value="InterPro"/>
</dbReference>
<dbReference type="Pfam" id="PF00072">
    <property type="entry name" value="Response_reg"/>
    <property type="match status" value="1"/>
</dbReference>
<proteinExistence type="predicted"/>
<dbReference type="SMART" id="SM00387">
    <property type="entry name" value="HATPase_c"/>
    <property type="match status" value="1"/>
</dbReference>
<keyword evidence="10" id="KW-0238">DNA-binding</keyword>
<protein>
    <recommendedName>
        <fullName evidence="2">histidine kinase</fullName>
        <ecNumber evidence="2">2.7.13.3</ecNumber>
    </recommendedName>
</protein>
<dbReference type="EC" id="2.7.13.3" evidence="2"/>
<feature type="modified residue" description="4-aspartylphosphate" evidence="12">
    <location>
        <position position="781"/>
    </location>
</feature>
<dbReference type="PANTHER" id="PTHR43547">
    <property type="entry name" value="TWO-COMPONENT HISTIDINE KINASE"/>
    <property type="match status" value="1"/>
</dbReference>
<dbReference type="SMART" id="SM00388">
    <property type="entry name" value="HisKA"/>
    <property type="match status" value="1"/>
</dbReference>
<dbReference type="Gene3D" id="3.40.50.2300">
    <property type="match status" value="1"/>
</dbReference>
<dbReference type="GO" id="GO:0005524">
    <property type="term" value="F:ATP binding"/>
    <property type="evidence" value="ECO:0007669"/>
    <property type="project" value="UniProtKB-KW"/>
</dbReference>
<accession>A0A3L9YX21</accession>
<evidence type="ECO:0000256" key="13">
    <source>
        <dbReference type="PROSITE-ProRule" id="PRU00339"/>
    </source>
</evidence>
<dbReference type="SUPFAM" id="SSF48452">
    <property type="entry name" value="TPR-like"/>
    <property type="match status" value="3"/>
</dbReference>
<feature type="repeat" description="TPR" evidence="13">
    <location>
        <begin position="318"/>
        <end position="351"/>
    </location>
</feature>
<evidence type="ECO:0000313" key="19">
    <source>
        <dbReference type="Proteomes" id="UP000271339"/>
    </source>
</evidence>
<dbReference type="SMART" id="SM00028">
    <property type="entry name" value="TPR"/>
    <property type="match status" value="7"/>
</dbReference>
<dbReference type="FunFam" id="1.10.287.130:FF:000045">
    <property type="entry name" value="Two-component system sensor histidine kinase/response regulator"/>
    <property type="match status" value="1"/>
</dbReference>
<keyword evidence="11" id="KW-0804">Transcription</keyword>
<keyword evidence="19" id="KW-1185">Reference proteome</keyword>
<dbReference type="InterPro" id="IPR003661">
    <property type="entry name" value="HisK_dim/P_dom"/>
</dbReference>
<evidence type="ECO:0000256" key="12">
    <source>
        <dbReference type="PROSITE-ProRule" id="PRU00169"/>
    </source>
</evidence>
<keyword evidence="7" id="KW-0067">ATP-binding</keyword>
<evidence type="ECO:0000259" key="17">
    <source>
        <dbReference type="PROSITE" id="PS50110"/>
    </source>
</evidence>
<sequence>MRRILIYLFFFCMAVNYAQTKIDSLQLVYNNALEDSVKIKTLHQLHNVYKDIDSEKAKETILKSIELSKPGINKKLSLKSYSTYGDFLYSQSAYDSAIVIHKIGLEIAKNINDAKGQSSSLLDLGDCYLRKGNFEKALDYQKENLSIAEKTGDTKAIAYSYNSMGLIKSQQGEYTKAMEYYINASQLLLQLGLTSDYAKTLLNVAVIQRSLGNYESAKGYLLKTDTIFKQLNAPRMRAFIMQELTTIYKETGELDKAIKYNKNAQAAYEELGDKRNMARVTSALGDIYVEGKNYAQAVEPYNKAIQVFAELQDSINLAYTATDLGIAYFQLNDNKNAKNNLNRALTISKTIDLDLITMSSNEFLAKIYASEGNFAKAYESQSEYAILKDSLYTKEKRDLASEIEAKYQNEEKAKENALLAKDNDLQALKLTQRVNERNVLIAFALVALIVGLLIYNQFRIKQKANKKLQELDRLKSNFFTNISHEFRTPLTLIKGPIEQLEQNPEEQLSTENVKMIRRNANRLLKLVNQLLELSKSDEGSLKLEPTEGDIYKCLRAVTSSFNSHAAQRHIDYRVTIPQSVLWTSFDRDKIEKIVYNLLSNAFKFSEDGAVIRCDVQYNTPNFSIEVSDSGAGIPKEKLPLIFDRFYQLDHTYSKGYEGSGIGLSIAKAYVDIMDGTITVSSEVNKGTYFNVQISLQEIKTRTEPIEDIILIPAEKLQKKPYQLSEIDKRKLPVILLIEDNEDMRHFIREQLIATYRINEAVNGQEGLSEAIANPPDLIITDLMMPKMDGMEVCKKLKTTLATSHIPVIMLTAKAGLDNKLEGLETGADDYLTKPFNANELLVRTKNLIEQRQKLRELFTSTDLQMDPKKITVTSIDQKFIQDILSILESEYSDSDFGVQQIQQELAMSKAQLHRKIKALTNEAPGELLRNFRLKRAAQLLRQEADSVTQIAFMVGFNNLSYFAKCFKELYGVTPSAYLQSLP</sequence>
<evidence type="ECO:0000256" key="7">
    <source>
        <dbReference type="ARBA" id="ARBA00022840"/>
    </source>
</evidence>
<feature type="repeat" description="TPR" evidence="13">
    <location>
        <begin position="118"/>
        <end position="151"/>
    </location>
</feature>
<keyword evidence="6 18" id="KW-0418">Kinase</keyword>
<dbReference type="Pfam" id="PF12833">
    <property type="entry name" value="HTH_18"/>
    <property type="match status" value="1"/>
</dbReference>
<feature type="signal peptide" evidence="14">
    <location>
        <begin position="1"/>
        <end position="20"/>
    </location>
</feature>
<dbReference type="InterPro" id="IPR019734">
    <property type="entry name" value="TPR_rpt"/>
</dbReference>
<dbReference type="PROSITE" id="PS50110">
    <property type="entry name" value="RESPONSE_REGULATORY"/>
    <property type="match status" value="1"/>
</dbReference>